<accession>A0A1H0PLX7</accession>
<evidence type="ECO:0000256" key="7">
    <source>
        <dbReference type="ARBA" id="ARBA00023136"/>
    </source>
</evidence>
<evidence type="ECO:0000256" key="4">
    <source>
        <dbReference type="ARBA" id="ARBA00022679"/>
    </source>
</evidence>
<dbReference type="InterPro" id="IPR050256">
    <property type="entry name" value="Glycosyltransferase_2"/>
</dbReference>
<dbReference type="CDD" id="cd04187">
    <property type="entry name" value="DPM1_like_bac"/>
    <property type="match status" value="1"/>
</dbReference>
<dbReference type="STRING" id="930152.SAMN05216565_101361"/>
<sequence length="327" mass="37660">MNLLTILVPAYNEEDVLQQLYDRLNKVISSVPSYQFEILFVNDGSKDHTLSIIKKIRERDKGVSYLNLSRNFGKEIAMIAGLDHAKGDAVIIIDADLQDPPELIPEMIKYWEMGYDDVYAKRKSRSGESWFKKWSSSTFYKLLQKITKIPIQENTGDFRLLDRRCVEALKQIRETQRYTKGMFSWIGYHKMELLFDRDSRAAGETKWNYARLVDLAIEGITSFTTAPLRLSALFGCVVSFFSFIYIIWIVTNTLLFGASVAGYPSLMTVVLFLGGIQLLSLGIIGEYLGRIFNETKRRPLYLIDEYNNQKALNRNTDIAEVKTFVHH</sequence>
<keyword evidence="12" id="KW-1185">Reference proteome</keyword>
<evidence type="ECO:0000259" key="10">
    <source>
        <dbReference type="Pfam" id="PF00535"/>
    </source>
</evidence>
<feature type="transmembrane region" description="Helical" evidence="9">
    <location>
        <begin position="230"/>
        <end position="251"/>
    </location>
</feature>
<dbReference type="Gene3D" id="3.90.550.10">
    <property type="entry name" value="Spore Coat Polysaccharide Biosynthesis Protein SpsA, Chain A"/>
    <property type="match status" value="1"/>
</dbReference>
<evidence type="ECO:0000256" key="6">
    <source>
        <dbReference type="ARBA" id="ARBA00022989"/>
    </source>
</evidence>
<evidence type="ECO:0000313" key="11">
    <source>
        <dbReference type="EMBL" id="SDP05596.1"/>
    </source>
</evidence>
<gene>
    <name evidence="11" type="ORF">SAMN05216565_101361</name>
</gene>
<dbReference type="OrthoDB" id="9807778at2"/>
<keyword evidence="4 11" id="KW-0808">Transferase</keyword>
<keyword evidence="6 9" id="KW-1133">Transmembrane helix</keyword>
<protein>
    <submittedName>
        <fullName evidence="11">Glycosyltransferase involved in cell wall bisynthesis</fullName>
    </submittedName>
</protein>
<dbReference type="PANTHER" id="PTHR48090">
    <property type="entry name" value="UNDECAPRENYL-PHOSPHATE 4-DEOXY-4-FORMAMIDO-L-ARABINOSE TRANSFERASE-RELATED"/>
    <property type="match status" value="1"/>
</dbReference>
<keyword evidence="3" id="KW-0328">Glycosyltransferase</keyword>
<dbReference type="GO" id="GO:0005886">
    <property type="term" value="C:plasma membrane"/>
    <property type="evidence" value="ECO:0007669"/>
    <property type="project" value="UniProtKB-SubCell"/>
</dbReference>
<comment type="subcellular location">
    <subcellularLocation>
        <location evidence="1">Cell membrane</location>
        <topology evidence="1">Multi-pass membrane protein</topology>
    </subcellularLocation>
</comment>
<feature type="domain" description="Glycosyltransferase 2-like" evidence="10">
    <location>
        <begin position="5"/>
        <end position="167"/>
    </location>
</feature>
<evidence type="ECO:0000256" key="9">
    <source>
        <dbReference type="SAM" id="Phobius"/>
    </source>
</evidence>
<reference evidence="12" key="1">
    <citation type="submission" date="2016-10" db="EMBL/GenBank/DDBJ databases">
        <authorList>
            <person name="Varghese N."/>
            <person name="Submissions S."/>
        </authorList>
    </citation>
    <scope>NUCLEOTIDE SEQUENCE [LARGE SCALE GENOMIC DNA]</scope>
    <source>
        <strain evidence="12">IBRC-M10078</strain>
    </source>
</reference>
<dbReference type="Proteomes" id="UP000199159">
    <property type="component" value="Unassembled WGS sequence"/>
</dbReference>
<dbReference type="InterPro" id="IPR029044">
    <property type="entry name" value="Nucleotide-diphossugar_trans"/>
</dbReference>
<evidence type="ECO:0000313" key="12">
    <source>
        <dbReference type="Proteomes" id="UP000199159"/>
    </source>
</evidence>
<keyword evidence="2" id="KW-1003">Cell membrane</keyword>
<keyword evidence="7 9" id="KW-0472">Membrane</keyword>
<organism evidence="11 12">
    <name type="scientific">Litchfieldia salsa</name>
    <dbReference type="NCBI Taxonomy" id="930152"/>
    <lineage>
        <taxon>Bacteria</taxon>
        <taxon>Bacillati</taxon>
        <taxon>Bacillota</taxon>
        <taxon>Bacilli</taxon>
        <taxon>Bacillales</taxon>
        <taxon>Bacillaceae</taxon>
        <taxon>Litchfieldia</taxon>
    </lineage>
</organism>
<dbReference type="GO" id="GO:0016757">
    <property type="term" value="F:glycosyltransferase activity"/>
    <property type="evidence" value="ECO:0007669"/>
    <property type="project" value="UniProtKB-KW"/>
</dbReference>
<dbReference type="EMBL" id="FNJU01000001">
    <property type="protein sequence ID" value="SDP05596.1"/>
    <property type="molecule type" value="Genomic_DNA"/>
</dbReference>
<evidence type="ECO:0000256" key="3">
    <source>
        <dbReference type="ARBA" id="ARBA00022676"/>
    </source>
</evidence>
<comment type="similarity">
    <text evidence="8">Belongs to the glycosyltransferase 2 family. GtrB subfamily.</text>
</comment>
<dbReference type="FunFam" id="3.90.550.10:FF:000079">
    <property type="entry name" value="Probable glycosyl transferase"/>
    <property type="match status" value="1"/>
</dbReference>
<evidence type="ECO:0000256" key="5">
    <source>
        <dbReference type="ARBA" id="ARBA00022692"/>
    </source>
</evidence>
<dbReference type="Pfam" id="PF00535">
    <property type="entry name" value="Glycos_transf_2"/>
    <property type="match status" value="1"/>
</dbReference>
<dbReference type="RefSeq" id="WP_090849409.1">
    <property type="nucleotide sequence ID" value="NZ_FNJU01000001.1"/>
</dbReference>
<dbReference type="InterPro" id="IPR001173">
    <property type="entry name" value="Glyco_trans_2-like"/>
</dbReference>
<proteinExistence type="inferred from homology"/>
<dbReference type="PANTHER" id="PTHR48090:SF8">
    <property type="entry name" value="GLYCOSYLTRANSFERASE CSBB-RELATED"/>
    <property type="match status" value="1"/>
</dbReference>
<feature type="transmembrane region" description="Helical" evidence="9">
    <location>
        <begin position="263"/>
        <end position="288"/>
    </location>
</feature>
<evidence type="ECO:0000256" key="1">
    <source>
        <dbReference type="ARBA" id="ARBA00004651"/>
    </source>
</evidence>
<evidence type="ECO:0000256" key="2">
    <source>
        <dbReference type="ARBA" id="ARBA00022475"/>
    </source>
</evidence>
<dbReference type="SUPFAM" id="SSF53448">
    <property type="entry name" value="Nucleotide-diphospho-sugar transferases"/>
    <property type="match status" value="1"/>
</dbReference>
<keyword evidence="5 9" id="KW-0812">Transmembrane</keyword>
<evidence type="ECO:0000256" key="8">
    <source>
        <dbReference type="ARBA" id="ARBA00038152"/>
    </source>
</evidence>
<dbReference type="AlphaFoldDB" id="A0A1H0PLX7"/>
<name>A0A1H0PLX7_9BACI</name>